<dbReference type="PANTHER" id="PTHR48148">
    <property type="entry name" value="KERATINOCYTE PROLINE-RICH PROTEIN"/>
    <property type="match status" value="1"/>
</dbReference>
<feature type="compositionally biased region" description="Pro residues" evidence="1">
    <location>
        <begin position="201"/>
        <end position="225"/>
    </location>
</feature>
<dbReference type="SUPFAM" id="SSF82708">
    <property type="entry name" value="R3H domain"/>
    <property type="match status" value="1"/>
</dbReference>
<evidence type="ECO:0000256" key="1">
    <source>
        <dbReference type="SAM" id="MobiDB-lite"/>
    </source>
</evidence>
<dbReference type="InterPro" id="IPR001374">
    <property type="entry name" value="R3H_dom"/>
</dbReference>
<reference evidence="3 4" key="1">
    <citation type="journal article" date="2024" name="Science">
        <title>Giant polyketide synthase enzymes in the biosynthesis of giant marine polyether toxins.</title>
        <authorList>
            <person name="Fallon T.R."/>
            <person name="Shende V.V."/>
            <person name="Wierzbicki I.H."/>
            <person name="Pendleton A.L."/>
            <person name="Watervoot N.F."/>
            <person name="Auber R.P."/>
            <person name="Gonzalez D.J."/>
            <person name="Wisecaver J.H."/>
            <person name="Moore B.S."/>
        </authorList>
    </citation>
    <scope>NUCLEOTIDE SEQUENCE [LARGE SCALE GENOMIC DNA]</scope>
    <source>
        <strain evidence="3 4">12B1</strain>
    </source>
</reference>
<proteinExistence type="predicted"/>
<protein>
    <recommendedName>
        <fullName evidence="2">R3H domain-containing protein</fullName>
    </recommendedName>
</protein>
<name>A0AB34J6V3_PRYPA</name>
<dbReference type="Gene3D" id="3.30.1370.50">
    <property type="entry name" value="R3H-like domain"/>
    <property type="match status" value="1"/>
</dbReference>
<feature type="region of interest" description="Disordered" evidence="1">
    <location>
        <begin position="357"/>
        <end position="447"/>
    </location>
</feature>
<dbReference type="PROSITE" id="PS51061">
    <property type="entry name" value="R3H"/>
    <property type="match status" value="1"/>
</dbReference>
<keyword evidence="4" id="KW-1185">Reference proteome</keyword>
<evidence type="ECO:0000259" key="2">
    <source>
        <dbReference type="PROSITE" id="PS51061"/>
    </source>
</evidence>
<dbReference type="Proteomes" id="UP001515480">
    <property type="component" value="Unassembled WGS sequence"/>
</dbReference>
<dbReference type="GO" id="GO:0003676">
    <property type="term" value="F:nucleic acid binding"/>
    <property type="evidence" value="ECO:0007669"/>
    <property type="project" value="UniProtKB-UniRule"/>
</dbReference>
<dbReference type="InterPro" id="IPR036867">
    <property type="entry name" value="R3H_dom_sf"/>
</dbReference>
<organism evidence="3 4">
    <name type="scientific">Prymnesium parvum</name>
    <name type="common">Toxic golden alga</name>
    <dbReference type="NCBI Taxonomy" id="97485"/>
    <lineage>
        <taxon>Eukaryota</taxon>
        <taxon>Haptista</taxon>
        <taxon>Haptophyta</taxon>
        <taxon>Prymnesiophyceae</taxon>
        <taxon>Prymnesiales</taxon>
        <taxon>Prymnesiaceae</taxon>
        <taxon>Prymnesium</taxon>
    </lineage>
</organism>
<gene>
    <name evidence="3" type="ORF">AB1Y20_005636</name>
</gene>
<dbReference type="AlphaFoldDB" id="A0AB34J6V3"/>
<evidence type="ECO:0000313" key="4">
    <source>
        <dbReference type="Proteomes" id="UP001515480"/>
    </source>
</evidence>
<feature type="domain" description="R3H" evidence="2">
    <location>
        <begin position="277"/>
        <end position="342"/>
    </location>
</feature>
<dbReference type="SMART" id="SM00393">
    <property type="entry name" value="R3H"/>
    <property type="match status" value="1"/>
</dbReference>
<accession>A0AB34J6V3</accession>
<dbReference type="CDD" id="cd02325">
    <property type="entry name" value="R3H"/>
    <property type="match status" value="1"/>
</dbReference>
<dbReference type="EMBL" id="JBGBPQ010000013">
    <property type="protein sequence ID" value="KAL1512378.1"/>
    <property type="molecule type" value="Genomic_DNA"/>
</dbReference>
<feature type="compositionally biased region" description="Basic and acidic residues" evidence="1">
    <location>
        <begin position="232"/>
        <end position="245"/>
    </location>
</feature>
<feature type="compositionally biased region" description="Low complexity" evidence="1">
    <location>
        <begin position="369"/>
        <end position="381"/>
    </location>
</feature>
<comment type="caution">
    <text evidence="3">The sequence shown here is derived from an EMBL/GenBank/DDBJ whole genome shotgun (WGS) entry which is preliminary data.</text>
</comment>
<evidence type="ECO:0000313" key="3">
    <source>
        <dbReference type="EMBL" id="KAL1512378.1"/>
    </source>
</evidence>
<dbReference type="PANTHER" id="PTHR48148:SF3">
    <property type="entry name" value="KERATINOCYTE PROLINE-RICH PROTEIN"/>
    <property type="match status" value="1"/>
</dbReference>
<sequence length="632" mass="69264">MPQPSPNARKGARPPRSPSTRRTSPARWWASELSTEYCPISLEPLRSLRYPPFQLAADLTLTHRTGSDWFDPRVLATYLIASGKFFHPVSRRPISKEECDALDAHCLSHRLLPAAQVAEAWRSDSLQPSERDEQLRAEASRVLHAMFAAPRGGRARQPRRREGAAWLREGNLTIVDDDAPPQTRQPSAAPAPAADDDFPALPAPSAPPARPRPPPAPRRVPPPPPLREEEEAERRQRREEEERRHALAAAFGRPVHGASSFGASAATRFSAAALALARAQPEWVRSVEAALDRVVQESPREHLPPMPKPQRDVVHEMARWYRVATTELQPEPARHLVLLRTDTSEWPNFRLSDAALAAPPRGESRAEEPAAAARPAASPAAGRREAAADPSLLPIAEEAEEAEGEERAAPWRPPSLMLRRGGAHDAAAAAAEEEAAPPPRSEAAAAPRAHSWAAVRRIIWSAPDDDAALSRLHAMGFRLAACETALALVGEVDEDTRVAAASEWLLQYVDFLFCKANGLPVTQLEPANPCLRSPAELERMECAATAIARLICAAPARISAVSDEPDITLGTTLRTTSPTTLETPLGVALLLPRDFLEKQKKRWRKSQKLRNVPHAFRMWAKQADAGQALSIY</sequence>
<feature type="compositionally biased region" description="Low complexity" evidence="1">
    <location>
        <begin position="180"/>
        <end position="193"/>
    </location>
</feature>
<dbReference type="Pfam" id="PF01424">
    <property type="entry name" value="R3H"/>
    <property type="match status" value="1"/>
</dbReference>
<feature type="region of interest" description="Disordered" evidence="1">
    <location>
        <begin position="1"/>
        <end position="25"/>
    </location>
</feature>
<feature type="region of interest" description="Disordered" evidence="1">
    <location>
        <begin position="148"/>
        <end position="251"/>
    </location>
</feature>